<feature type="domain" description="Tyrosine specific protein phosphatases" evidence="4">
    <location>
        <begin position="76"/>
        <end position="140"/>
    </location>
</feature>
<dbReference type="InterPro" id="IPR050561">
    <property type="entry name" value="PTP"/>
</dbReference>
<dbReference type="PRINTS" id="PR00700">
    <property type="entry name" value="PRTYPHPHTASE"/>
</dbReference>
<proteinExistence type="predicted"/>
<dbReference type="PROSITE" id="PS50054">
    <property type="entry name" value="TYR_PHOSPHATASE_DUAL"/>
    <property type="match status" value="1"/>
</dbReference>
<dbReference type="InterPro" id="IPR000387">
    <property type="entry name" value="Tyr_Pase_dom"/>
</dbReference>
<evidence type="ECO:0000259" key="4">
    <source>
        <dbReference type="PROSITE" id="PS50056"/>
    </source>
</evidence>
<name>A0A650CM44_9CREN</name>
<dbReference type="GeneID" id="42797659"/>
<keyword evidence="6" id="KW-1185">Reference proteome</keyword>
<evidence type="ECO:0000256" key="1">
    <source>
        <dbReference type="ARBA" id="ARBA00022801"/>
    </source>
</evidence>
<dbReference type="Proteomes" id="UP000423396">
    <property type="component" value="Chromosome"/>
</dbReference>
<dbReference type="Gene3D" id="3.90.190.10">
    <property type="entry name" value="Protein tyrosine phosphatase superfamily"/>
    <property type="match status" value="1"/>
</dbReference>
<feature type="domain" description="Tyrosine-protein phosphatase" evidence="2">
    <location>
        <begin position="1"/>
        <end position="155"/>
    </location>
</feature>
<dbReference type="InterPro" id="IPR020422">
    <property type="entry name" value="TYR_PHOSPHATASE_DUAL_dom"/>
</dbReference>
<dbReference type="InterPro" id="IPR029021">
    <property type="entry name" value="Prot-tyrosine_phosphatase-like"/>
</dbReference>
<dbReference type="PANTHER" id="PTHR23339">
    <property type="entry name" value="TYROSINE SPECIFIC PROTEIN PHOSPHATASE AND DUAL SPECIFICITY PROTEIN PHOSPHATASE"/>
    <property type="match status" value="1"/>
</dbReference>
<dbReference type="PROSITE" id="PS00383">
    <property type="entry name" value="TYR_PHOSPHATASE_1"/>
    <property type="match status" value="1"/>
</dbReference>
<dbReference type="EMBL" id="CP045483">
    <property type="protein sequence ID" value="QGR18755.1"/>
    <property type="molecule type" value="Genomic_DNA"/>
</dbReference>
<dbReference type="InterPro" id="IPR016130">
    <property type="entry name" value="Tyr_Pase_AS"/>
</dbReference>
<evidence type="ECO:0000259" key="2">
    <source>
        <dbReference type="PROSITE" id="PS50054"/>
    </source>
</evidence>
<organism evidence="5 6">
    <name type="scientific">Stygiolobus azoricus</name>
    <dbReference type="NCBI Taxonomy" id="41675"/>
    <lineage>
        <taxon>Archaea</taxon>
        <taxon>Thermoproteota</taxon>
        <taxon>Thermoprotei</taxon>
        <taxon>Sulfolobales</taxon>
        <taxon>Sulfolobaceae</taxon>
        <taxon>Stygiolobus</taxon>
    </lineage>
</organism>
<dbReference type="SMART" id="SM00404">
    <property type="entry name" value="PTPc_motif"/>
    <property type="match status" value="1"/>
</dbReference>
<dbReference type="KEGG" id="sazo:D1868_01245"/>
<keyword evidence="1" id="KW-0378">Hydrolase</keyword>
<dbReference type="PROSITE" id="PS50055">
    <property type="entry name" value="TYR_PHOSPHATASE_PTP"/>
    <property type="match status" value="1"/>
</dbReference>
<gene>
    <name evidence="5" type="ORF">D1868_01245</name>
</gene>
<evidence type="ECO:0000313" key="5">
    <source>
        <dbReference type="EMBL" id="QGR18755.1"/>
    </source>
</evidence>
<protein>
    <submittedName>
        <fullName evidence="5">Protein phosphatase</fullName>
    </submittedName>
</protein>
<dbReference type="RefSeq" id="WP_156004976.1">
    <property type="nucleotide sequence ID" value="NZ_CP045483.1"/>
</dbReference>
<dbReference type="InterPro" id="IPR000242">
    <property type="entry name" value="PTP_cat"/>
</dbReference>
<dbReference type="PROSITE" id="PS50056">
    <property type="entry name" value="TYR_PHOSPHATASE_2"/>
    <property type="match status" value="1"/>
</dbReference>
<dbReference type="OrthoDB" id="117569at2157"/>
<sequence>MYWVRKGIIGGSPIPYTRDELEEWRQRGVKRVLILPEDWEIEEAWGNVDYYYETLKELGFEYYHIRIPDGHPPTMEQFIRIYNWLKQGNGNLVHCVGGMGRTGTVIASYLVLSEGLDAESAIDEVRRYKPGAVQTYEQELFVLKVERSKGKWKTHF</sequence>
<dbReference type="Pfam" id="PF22784">
    <property type="entry name" value="PTP-SAK"/>
    <property type="match status" value="1"/>
</dbReference>
<feature type="domain" description="Tyrosine-protein phosphatase" evidence="3">
    <location>
        <begin position="1"/>
        <end position="145"/>
    </location>
</feature>
<dbReference type="InterPro" id="IPR057023">
    <property type="entry name" value="PTP-SAK"/>
</dbReference>
<accession>A0A650CM44</accession>
<dbReference type="InterPro" id="IPR003595">
    <property type="entry name" value="Tyr_Pase_cat"/>
</dbReference>
<dbReference type="SUPFAM" id="SSF52799">
    <property type="entry name" value="(Phosphotyrosine protein) phosphatases II"/>
    <property type="match status" value="1"/>
</dbReference>
<evidence type="ECO:0000259" key="3">
    <source>
        <dbReference type="PROSITE" id="PS50055"/>
    </source>
</evidence>
<evidence type="ECO:0000313" key="6">
    <source>
        <dbReference type="Proteomes" id="UP000423396"/>
    </source>
</evidence>
<dbReference type="GO" id="GO:0004725">
    <property type="term" value="F:protein tyrosine phosphatase activity"/>
    <property type="evidence" value="ECO:0007669"/>
    <property type="project" value="InterPro"/>
</dbReference>
<dbReference type="FunFam" id="3.90.190.10:FF:000157">
    <property type="entry name" value="Protein-tyrosine phosphatase"/>
    <property type="match status" value="1"/>
</dbReference>
<reference evidence="5 6" key="1">
    <citation type="submission" date="2019-10" db="EMBL/GenBank/DDBJ databases">
        <title>Genome Sequences from Six Type Strain Members of the Archaeal Family Sulfolobaceae: Acidianus ambivalens, Acidianus infernus, Metallosphaera prunae, Stygiolobus azoricus, Sulfolobus metallicus, and Sulfurisphaera ohwakuensis.</title>
        <authorList>
            <person name="Counts J.A."/>
            <person name="Kelly R.M."/>
        </authorList>
    </citation>
    <scope>NUCLEOTIDE SEQUENCE [LARGE SCALE GENOMIC DNA]</scope>
    <source>
        <strain evidence="5 6">FC6</strain>
    </source>
</reference>
<dbReference type="AlphaFoldDB" id="A0A650CM44"/>